<keyword evidence="3" id="KW-1185">Reference proteome</keyword>
<organism evidence="2 3">
    <name type="scientific">Tanacetum coccineum</name>
    <dbReference type="NCBI Taxonomy" id="301880"/>
    <lineage>
        <taxon>Eukaryota</taxon>
        <taxon>Viridiplantae</taxon>
        <taxon>Streptophyta</taxon>
        <taxon>Embryophyta</taxon>
        <taxon>Tracheophyta</taxon>
        <taxon>Spermatophyta</taxon>
        <taxon>Magnoliopsida</taxon>
        <taxon>eudicotyledons</taxon>
        <taxon>Gunneridae</taxon>
        <taxon>Pentapetalae</taxon>
        <taxon>asterids</taxon>
        <taxon>campanulids</taxon>
        <taxon>Asterales</taxon>
        <taxon>Asteraceae</taxon>
        <taxon>Asteroideae</taxon>
        <taxon>Anthemideae</taxon>
        <taxon>Anthemidinae</taxon>
        <taxon>Tanacetum</taxon>
    </lineage>
</organism>
<comment type="caution">
    <text evidence="2">The sequence shown here is derived from an EMBL/GenBank/DDBJ whole genome shotgun (WGS) entry which is preliminary data.</text>
</comment>
<feature type="compositionally biased region" description="Gly residues" evidence="1">
    <location>
        <begin position="244"/>
        <end position="256"/>
    </location>
</feature>
<protein>
    <submittedName>
        <fullName evidence="2">Uncharacterized protein</fullName>
    </submittedName>
</protein>
<feature type="compositionally biased region" description="Polar residues" evidence="1">
    <location>
        <begin position="257"/>
        <end position="275"/>
    </location>
</feature>
<proteinExistence type="predicted"/>
<name>A0ABQ4YH14_9ASTR</name>
<reference evidence="2" key="2">
    <citation type="submission" date="2022-01" db="EMBL/GenBank/DDBJ databases">
        <authorList>
            <person name="Yamashiro T."/>
            <person name="Shiraishi A."/>
            <person name="Satake H."/>
            <person name="Nakayama K."/>
        </authorList>
    </citation>
    <scope>NUCLEOTIDE SEQUENCE</scope>
</reference>
<evidence type="ECO:0000313" key="2">
    <source>
        <dbReference type="EMBL" id="GJS76691.1"/>
    </source>
</evidence>
<sequence>MSKRARITRGQSSSSQGVSIEEKVRMLRVFESGVHQMRHDALSRCHIHSEDIIDWDFLASQVREFFGSFEFDSSPCRYDPNHLGVRFRLGGEQKEISLLELGWRIGLYSERQSRESATLSGLRKGVIVKANHLLLGFWPTIGDDGFNVGNTKVAAIRDPRVKIAHRRIATTIVGMFVTWIAQSYGFLTNEMMGELSVKPSPHVFKKKSLISMGVVMKLHNEGCFWPAAREAIEEDKEDDEGNEVAGGGAGHEGAGGSTNMYRNISQGDWQVHQTR</sequence>
<evidence type="ECO:0000313" key="3">
    <source>
        <dbReference type="Proteomes" id="UP001151760"/>
    </source>
</evidence>
<evidence type="ECO:0000256" key="1">
    <source>
        <dbReference type="SAM" id="MobiDB-lite"/>
    </source>
</evidence>
<feature type="region of interest" description="Disordered" evidence="1">
    <location>
        <begin position="234"/>
        <end position="275"/>
    </location>
</feature>
<accession>A0ABQ4YH14</accession>
<dbReference type="Proteomes" id="UP001151760">
    <property type="component" value="Unassembled WGS sequence"/>
</dbReference>
<gene>
    <name evidence="2" type="ORF">Tco_0726572</name>
</gene>
<reference evidence="2" key="1">
    <citation type="journal article" date="2022" name="Int. J. Mol. Sci.">
        <title>Draft Genome of Tanacetum Coccineum: Genomic Comparison of Closely Related Tanacetum-Family Plants.</title>
        <authorList>
            <person name="Yamashiro T."/>
            <person name="Shiraishi A."/>
            <person name="Nakayama K."/>
            <person name="Satake H."/>
        </authorList>
    </citation>
    <scope>NUCLEOTIDE SEQUENCE</scope>
</reference>
<dbReference type="EMBL" id="BQNB010010394">
    <property type="protein sequence ID" value="GJS76691.1"/>
    <property type="molecule type" value="Genomic_DNA"/>
</dbReference>